<accession>A0ABW5CIA5</accession>
<protein>
    <submittedName>
        <fullName evidence="2">CDP-alcohol phosphatidyltransferase family protein</fullName>
        <ecNumber evidence="2">2.7.8.-</ecNumber>
    </submittedName>
</protein>
<sequence length="215" mass="22345">MRGAKEREATGDRRPLASRGTAWAQALARGLLRTPATPNGISATGILFAALGGIAFAFAPEYPWLFLAGALLVQLRLLCNLLDGMVAVEGGRGSPTGALFNEIPDRLEDSFLLIGFGYAAGLPELGFVAALLAVLTAYLRAFGASLGLGQDFGGPMAKPQRMAALTLGGVASLGEIALFQTLHVPLVVLAVVVAGTAWTCVRRIARMARALEGGR</sequence>
<evidence type="ECO:0000256" key="1">
    <source>
        <dbReference type="SAM" id="Phobius"/>
    </source>
</evidence>
<evidence type="ECO:0000313" key="3">
    <source>
        <dbReference type="Proteomes" id="UP001597371"/>
    </source>
</evidence>
<dbReference type="EMBL" id="JBHUIJ010000004">
    <property type="protein sequence ID" value="MFD2236538.1"/>
    <property type="molecule type" value="Genomic_DNA"/>
</dbReference>
<keyword evidence="1" id="KW-0812">Transmembrane</keyword>
<dbReference type="GO" id="GO:0016740">
    <property type="term" value="F:transferase activity"/>
    <property type="evidence" value="ECO:0007669"/>
    <property type="project" value="UniProtKB-KW"/>
</dbReference>
<name>A0ABW5CIA5_9HYPH</name>
<evidence type="ECO:0000313" key="2">
    <source>
        <dbReference type="EMBL" id="MFD2236538.1"/>
    </source>
</evidence>
<gene>
    <name evidence="2" type="ORF">ACFSKQ_03545</name>
</gene>
<dbReference type="EC" id="2.7.8.-" evidence="2"/>
<keyword evidence="1" id="KW-1133">Transmembrane helix</keyword>
<dbReference type="InterPro" id="IPR043130">
    <property type="entry name" value="CDP-OH_PTrfase_TM_dom"/>
</dbReference>
<organism evidence="2 3">
    <name type="scientific">Aureimonas populi</name>
    <dbReference type="NCBI Taxonomy" id="1701758"/>
    <lineage>
        <taxon>Bacteria</taxon>
        <taxon>Pseudomonadati</taxon>
        <taxon>Pseudomonadota</taxon>
        <taxon>Alphaproteobacteria</taxon>
        <taxon>Hyphomicrobiales</taxon>
        <taxon>Aurantimonadaceae</taxon>
        <taxon>Aureimonas</taxon>
    </lineage>
</organism>
<feature type="transmembrane region" description="Helical" evidence="1">
    <location>
        <begin position="111"/>
        <end position="139"/>
    </location>
</feature>
<dbReference type="Proteomes" id="UP001597371">
    <property type="component" value="Unassembled WGS sequence"/>
</dbReference>
<keyword evidence="3" id="KW-1185">Reference proteome</keyword>
<feature type="transmembrane region" description="Helical" evidence="1">
    <location>
        <begin position="39"/>
        <end position="58"/>
    </location>
</feature>
<dbReference type="Gene3D" id="1.20.120.1760">
    <property type="match status" value="1"/>
</dbReference>
<comment type="caution">
    <text evidence="2">The sequence shown here is derived from an EMBL/GenBank/DDBJ whole genome shotgun (WGS) entry which is preliminary data.</text>
</comment>
<keyword evidence="2" id="KW-0808">Transferase</keyword>
<dbReference type="RefSeq" id="WP_209737834.1">
    <property type="nucleotide sequence ID" value="NZ_CP072611.1"/>
</dbReference>
<reference evidence="3" key="1">
    <citation type="journal article" date="2019" name="Int. J. Syst. Evol. Microbiol.">
        <title>The Global Catalogue of Microorganisms (GCM) 10K type strain sequencing project: providing services to taxonomists for standard genome sequencing and annotation.</title>
        <authorList>
            <consortium name="The Broad Institute Genomics Platform"/>
            <consortium name="The Broad Institute Genome Sequencing Center for Infectious Disease"/>
            <person name="Wu L."/>
            <person name="Ma J."/>
        </authorList>
    </citation>
    <scope>NUCLEOTIDE SEQUENCE [LARGE SCALE GENOMIC DNA]</scope>
    <source>
        <strain evidence="3">ZS-35-S2</strain>
    </source>
</reference>
<keyword evidence="1" id="KW-0472">Membrane</keyword>
<proteinExistence type="predicted"/>
<feature type="transmembrane region" description="Helical" evidence="1">
    <location>
        <begin position="182"/>
        <end position="201"/>
    </location>
</feature>